<comment type="catalytic activity">
    <reaction evidence="8">
        <text>tRNA(Arg) + L-arginine + ATP = L-arginyl-tRNA(Arg) + AMP + diphosphate</text>
        <dbReference type="Rhea" id="RHEA:20301"/>
        <dbReference type="Rhea" id="RHEA-COMP:9658"/>
        <dbReference type="Rhea" id="RHEA-COMP:9673"/>
        <dbReference type="ChEBI" id="CHEBI:30616"/>
        <dbReference type="ChEBI" id="CHEBI:32682"/>
        <dbReference type="ChEBI" id="CHEBI:33019"/>
        <dbReference type="ChEBI" id="CHEBI:78442"/>
        <dbReference type="ChEBI" id="CHEBI:78513"/>
        <dbReference type="ChEBI" id="CHEBI:456215"/>
        <dbReference type="EC" id="6.1.1.19"/>
    </reaction>
</comment>
<dbReference type="EC" id="6.1.1.19" evidence="2"/>
<name>A0A137P0A9_CONC2</name>
<dbReference type="Gene3D" id="1.10.730.10">
    <property type="entry name" value="Isoleucyl-tRNA Synthetase, Domain 1"/>
    <property type="match status" value="1"/>
</dbReference>
<evidence type="ECO:0000256" key="4">
    <source>
        <dbReference type="ARBA" id="ARBA00022741"/>
    </source>
</evidence>
<dbReference type="GO" id="GO:0032543">
    <property type="term" value="P:mitochondrial translation"/>
    <property type="evidence" value="ECO:0007669"/>
    <property type="project" value="TreeGrafter"/>
</dbReference>
<reference evidence="10 11" key="1">
    <citation type="journal article" date="2015" name="Genome Biol. Evol.">
        <title>Phylogenomic analyses indicate that early fungi evolved digesting cell walls of algal ancestors of land plants.</title>
        <authorList>
            <person name="Chang Y."/>
            <person name="Wang S."/>
            <person name="Sekimoto S."/>
            <person name="Aerts A.L."/>
            <person name="Choi C."/>
            <person name="Clum A."/>
            <person name="LaButti K.M."/>
            <person name="Lindquist E.A."/>
            <person name="Yee Ngan C."/>
            <person name="Ohm R.A."/>
            <person name="Salamov A.A."/>
            <person name="Grigoriev I.V."/>
            <person name="Spatafora J.W."/>
            <person name="Berbee M.L."/>
        </authorList>
    </citation>
    <scope>NUCLEOTIDE SEQUENCE [LARGE SCALE GENOMIC DNA]</scope>
    <source>
        <strain evidence="10 11">NRRL 28638</strain>
    </source>
</reference>
<dbReference type="EMBL" id="KQ964577">
    <property type="protein sequence ID" value="KXN68408.1"/>
    <property type="molecule type" value="Genomic_DNA"/>
</dbReference>
<keyword evidence="4" id="KW-0547">Nucleotide-binding</keyword>
<dbReference type="Proteomes" id="UP000070444">
    <property type="component" value="Unassembled WGS sequence"/>
</dbReference>
<proteinExistence type="inferred from homology"/>
<keyword evidence="6" id="KW-0648">Protein biosynthesis</keyword>
<dbReference type="AlphaFoldDB" id="A0A137P0A9"/>
<evidence type="ECO:0000256" key="6">
    <source>
        <dbReference type="ARBA" id="ARBA00022917"/>
    </source>
</evidence>
<comment type="similarity">
    <text evidence="1">Belongs to the class-I aminoacyl-tRNA synthetase family.</text>
</comment>
<dbReference type="GO" id="GO:0005524">
    <property type="term" value="F:ATP binding"/>
    <property type="evidence" value="ECO:0007669"/>
    <property type="project" value="UniProtKB-KW"/>
</dbReference>
<dbReference type="PANTHER" id="PTHR11956:SF11">
    <property type="entry name" value="ARGININE--TRNA LIGASE, MITOCHONDRIAL-RELATED"/>
    <property type="match status" value="1"/>
</dbReference>
<evidence type="ECO:0000256" key="2">
    <source>
        <dbReference type="ARBA" id="ARBA00012837"/>
    </source>
</evidence>
<dbReference type="STRING" id="796925.A0A137P0A9"/>
<feature type="domain" description="DALR anticodon binding" evidence="9">
    <location>
        <begin position="205"/>
        <end position="320"/>
    </location>
</feature>
<keyword evidence="3" id="KW-0436">Ligase</keyword>
<keyword evidence="11" id="KW-1185">Reference proteome</keyword>
<evidence type="ECO:0000256" key="7">
    <source>
        <dbReference type="ARBA" id="ARBA00023146"/>
    </source>
</evidence>
<dbReference type="InterPro" id="IPR008909">
    <property type="entry name" value="DALR_anticod-bd"/>
</dbReference>
<evidence type="ECO:0000313" key="11">
    <source>
        <dbReference type="Proteomes" id="UP000070444"/>
    </source>
</evidence>
<keyword evidence="5" id="KW-0067">ATP-binding</keyword>
<evidence type="ECO:0000256" key="5">
    <source>
        <dbReference type="ARBA" id="ARBA00022840"/>
    </source>
</evidence>
<evidence type="ECO:0000259" key="9">
    <source>
        <dbReference type="SMART" id="SM00836"/>
    </source>
</evidence>
<keyword evidence="7 10" id="KW-0030">Aminoacyl-tRNA synthetase</keyword>
<dbReference type="OrthoDB" id="68056at2759"/>
<organism evidence="10 11">
    <name type="scientific">Conidiobolus coronatus (strain ATCC 28846 / CBS 209.66 / NRRL 28638)</name>
    <name type="common">Delacroixia coronata</name>
    <dbReference type="NCBI Taxonomy" id="796925"/>
    <lineage>
        <taxon>Eukaryota</taxon>
        <taxon>Fungi</taxon>
        <taxon>Fungi incertae sedis</taxon>
        <taxon>Zoopagomycota</taxon>
        <taxon>Entomophthoromycotina</taxon>
        <taxon>Entomophthoromycetes</taxon>
        <taxon>Entomophthorales</taxon>
        <taxon>Ancylistaceae</taxon>
        <taxon>Conidiobolus</taxon>
    </lineage>
</organism>
<evidence type="ECO:0000313" key="10">
    <source>
        <dbReference type="EMBL" id="KXN68408.1"/>
    </source>
</evidence>
<evidence type="ECO:0000256" key="3">
    <source>
        <dbReference type="ARBA" id="ARBA00022598"/>
    </source>
</evidence>
<protein>
    <recommendedName>
        <fullName evidence="2">arginine--tRNA ligase</fullName>
        <ecNumber evidence="2">6.1.1.19</ecNumber>
    </recommendedName>
</protein>
<dbReference type="InterPro" id="IPR001278">
    <property type="entry name" value="Arg-tRNA-ligase"/>
</dbReference>
<dbReference type="GO" id="GO:0004814">
    <property type="term" value="F:arginine-tRNA ligase activity"/>
    <property type="evidence" value="ECO:0007669"/>
    <property type="project" value="UniProtKB-EC"/>
</dbReference>
<dbReference type="GO" id="GO:0005739">
    <property type="term" value="C:mitochondrion"/>
    <property type="evidence" value="ECO:0007669"/>
    <property type="project" value="TreeGrafter"/>
</dbReference>
<dbReference type="GO" id="GO:0006420">
    <property type="term" value="P:arginyl-tRNA aminoacylation"/>
    <property type="evidence" value="ECO:0007669"/>
    <property type="project" value="InterPro"/>
</dbReference>
<dbReference type="SUPFAM" id="SSF47323">
    <property type="entry name" value="Anticodon-binding domain of a subclass of class I aminoacyl-tRNA synthetases"/>
    <property type="match status" value="1"/>
</dbReference>
<evidence type="ECO:0000256" key="8">
    <source>
        <dbReference type="ARBA" id="ARBA00049339"/>
    </source>
</evidence>
<dbReference type="Pfam" id="PF05746">
    <property type="entry name" value="DALR_1"/>
    <property type="match status" value="1"/>
</dbReference>
<dbReference type="InterPro" id="IPR009080">
    <property type="entry name" value="tRNAsynth_Ia_anticodon-bd"/>
</dbReference>
<gene>
    <name evidence="10" type="ORF">CONCODRAFT_72253</name>
</gene>
<sequence>MNGVTRLDLSKQNFNWPALLNEERNSTGIMSQYLRLISSLQGSNYSRVIWAFQIKEELVANQLRCLINLTKPVLSEIVGINSDVLNNITWYPLGTSELSTPDKLKLDSVEFDPLFNKVFTNMKQIIEEDTLKLEELEHFQIALEKVYNLDNLQTGTHSIDLIEQTSKKLATSNLKVKLLALQSKKGLKLSIEDLLTSKGLSGIYFQYTYARLCGIARKSPLTPSSQANFNLIVEHEAHQLALVLSDYPQVLLDSYKKLELQPLTNYAFKVSKELSNCNRILRVKGMREDLALARFTLLHCVRLILENLFDLMGVEGVEKM</sequence>
<dbReference type="SMART" id="SM00836">
    <property type="entry name" value="DALR_1"/>
    <property type="match status" value="1"/>
</dbReference>
<dbReference type="FunFam" id="1.10.730.10:FF:000006">
    <property type="entry name" value="Arginyl-tRNA synthetase 2, mitochondrial"/>
    <property type="match status" value="1"/>
</dbReference>
<accession>A0A137P0A9</accession>
<dbReference type="PANTHER" id="PTHR11956">
    <property type="entry name" value="ARGINYL-TRNA SYNTHETASE"/>
    <property type="match status" value="1"/>
</dbReference>
<evidence type="ECO:0000256" key="1">
    <source>
        <dbReference type="ARBA" id="ARBA00005594"/>
    </source>
</evidence>